<dbReference type="OrthoDB" id="5351333at2759"/>
<evidence type="ECO:0000313" key="1">
    <source>
        <dbReference type="EMBL" id="RPB08840.1"/>
    </source>
</evidence>
<organism evidence="1 2">
    <name type="scientific">Morchella conica CCBAS932</name>
    <dbReference type="NCBI Taxonomy" id="1392247"/>
    <lineage>
        <taxon>Eukaryota</taxon>
        <taxon>Fungi</taxon>
        <taxon>Dikarya</taxon>
        <taxon>Ascomycota</taxon>
        <taxon>Pezizomycotina</taxon>
        <taxon>Pezizomycetes</taxon>
        <taxon>Pezizales</taxon>
        <taxon>Morchellaceae</taxon>
        <taxon>Morchella</taxon>
    </lineage>
</organism>
<sequence length="192" mass="21385">MQVSWSEAERTRIKADIERAVANPAVALPGTDPLYIARLLRDCSHMLTRTDDIASQLHDTSRAHGLRSTVTYRPPGLVPIEQNGTIIQNLAYIRTCMGVIFARDLHKLSNLRVVLVELEVIIPALRGIYQQWAQVLRAHEDRIQGDYDDFAERVTIAANKMGCVVSLYIYGNGEDSASAVGVRHVGTDCEEQ</sequence>
<dbReference type="AlphaFoldDB" id="A0A3N4KEC0"/>
<proteinExistence type="predicted"/>
<dbReference type="EMBL" id="ML119158">
    <property type="protein sequence ID" value="RPB08840.1"/>
    <property type="molecule type" value="Genomic_DNA"/>
</dbReference>
<keyword evidence="2" id="KW-1185">Reference proteome</keyword>
<name>A0A3N4KEC0_9PEZI</name>
<dbReference type="InParanoid" id="A0A3N4KEC0"/>
<evidence type="ECO:0000313" key="2">
    <source>
        <dbReference type="Proteomes" id="UP000277580"/>
    </source>
</evidence>
<dbReference type="Proteomes" id="UP000277580">
    <property type="component" value="Unassembled WGS sequence"/>
</dbReference>
<gene>
    <name evidence="1" type="ORF">P167DRAFT_595260</name>
</gene>
<reference evidence="1 2" key="1">
    <citation type="journal article" date="2018" name="Nat. Ecol. Evol.">
        <title>Pezizomycetes genomes reveal the molecular basis of ectomycorrhizal truffle lifestyle.</title>
        <authorList>
            <person name="Murat C."/>
            <person name="Payen T."/>
            <person name="Noel B."/>
            <person name="Kuo A."/>
            <person name="Morin E."/>
            <person name="Chen J."/>
            <person name="Kohler A."/>
            <person name="Krizsan K."/>
            <person name="Balestrini R."/>
            <person name="Da Silva C."/>
            <person name="Montanini B."/>
            <person name="Hainaut M."/>
            <person name="Levati E."/>
            <person name="Barry K.W."/>
            <person name="Belfiori B."/>
            <person name="Cichocki N."/>
            <person name="Clum A."/>
            <person name="Dockter R.B."/>
            <person name="Fauchery L."/>
            <person name="Guy J."/>
            <person name="Iotti M."/>
            <person name="Le Tacon F."/>
            <person name="Lindquist E.A."/>
            <person name="Lipzen A."/>
            <person name="Malagnac F."/>
            <person name="Mello A."/>
            <person name="Molinier V."/>
            <person name="Miyauchi S."/>
            <person name="Poulain J."/>
            <person name="Riccioni C."/>
            <person name="Rubini A."/>
            <person name="Sitrit Y."/>
            <person name="Splivallo R."/>
            <person name="Traeger S."/>
            <person name="Wang M."/>
            <person name="Zifcakova L."/>
            <person name="Wipf D."/>
            <person name="Zambonelli A."/>
            <person name="Paolocci F."/>
            <person name="Nowrousian M."/>
            <person name="Ottonello S."/>
            <person name="Baldrian P."/>
            <person name="Spatafora J.W."/>
            <person name="Henrissat B."/>
            <person name="Nagy L.G."/>
            <person name="Aury J.M."/>
            <person name="Wincker P."/>
            <person name="Grigoriev I.V."/>
            <person name="Bonfante P."/>
            <person name="Martin F.M."/>
        </authorList>
    </citation>
    <scope>NUCLEOTIDE SEQUENCE [LARGE SCALE GENOMIC DNA]</scope>
    <source>
        <strain evidence="1 2">CCBAS932</strain>
    </source>
</reference>
<accession>A0A3N4KEC0</accession>
<protein>
    <submittedName>
        <fullName evidence="1">Uncharacterized protein</fullName>
    </submittedName>
</protein>